<dbReference type="Pfam" id="PF01042">
    <property type="entry name" value="Ribonuc_L-PSP"/>
    <property type="match status" value="1"/>
</dbReference>
<comment type="caution">
    <text evidence="3">The sequence shown here is derived from an EMBL/GenBank/DDBJ whole genome shotgun (WGS) entry which is preliminary data.</text>
</comment>
<evidence type="ECO:0000259" key="2">
    <source>
        <dbReference type="Pfam" id="PF00248"/>
    </source>
</evidence>
<dbReference type="AlphaFoldDB" id="A0A9P4Y094"/>
<accession>A0A9P4Y094</accession>
<sequence length="508" mass="54903">MASSSTTLKPEKTIIGSSLEIPRMINGLWQLAGGHDEKVDIAAAADAMNPLIDAGLSAFDMADHYGDAELVIGQHHAHGSPGQVTAFTKWCPAENGIKTFEHAEAAVDLALTRMGQTSIALMQYHIWDYTDDTYLHNLGHLRRLQHQGKIGHLGLTNTDAAHLELLLHSGYQIATNQVSCSVIDRRVVRGRLSSVCAENNVGILAYGTLLGGYLSEKWVGAPEPQDMEALNWSLRKYLRFIHAAGGWLPFQRVLQSLATVASKHGVPIAAVATRWVLDIPVVSAVIVGCRLTAGSGKYTEANLAAFSFSFDDEDVALISTAQEGLSDIPGDCGDEYRRPPFLTAAGDLTDHIKETDTMRAVTEAISQGKRVEHWSASKWEPIAGYSRAMRVGDTIRVSGTTANLPPTLENAVPLGVLGGSCARCQTVAALDIIERSVKKLGGKMTDVVRTRVMVRREELCEPVSLAHGWVFQSCLGIRPANTLVTAGIIGDDFLVEIEAEAVEKRPPN</sequence>
<dbReference type="SUPFAM" id="SSF55298">
    <property type="entry name" value="YjgF-like"/>
    <property type="match status" value="1"/>
</dbReference>
<dbReference type="GO" id="GO:0016491">
    <property type="term" value="F:oxidoreductase activity"/>
    <property type="evidence" value="ECO:0007669"/>
    <property type="project" value="UniProtKB-KW"/>
</dbReference>
<dbReference type="InterPro" id="IPR035959">
    <property type="entry name" value="RutC-like_sf"/>
</dbReference>
<keyword evidence="4" id="KW-1185">Reference proteome</keyword>
<dbReference type="Gene3D" id="3.20.20.100">
    <property type="entry name" value="NADP-dependent oxidoreductase domain"/>
    <property type="match status" value="1"/>
</dbReference>
<dbReference type="PANTHER" id="PTHR43147:SF2">
    <property type="entry name" value="NADP-DEPENDENT OXIDOREDUCTASE DOMAIN-CONTAINING PROTEIN"/>
    <property type="match status" value="1"/>
</dbReference>
<protein>
    <submittedName>
        <fullName evidence="3">Aldo/keto reductase</fullName>
    </submittedName>
</protein>
<keyword evidence="1" id="KW-0560">Oxidoreductase</keyword>
<dbReference type="GeneID" id="63838784"/>
<dbReference type="InterPro" id="IPR036812">
    <property type="entry name" value="NAD(P)_OxRdtase_dom_sf"/>
</dbReference>
<dbReference type="InterPro" id="IPR023210">
    <property type="entry name" value="NADP_OxRdtase_dom"/>
</dbReference>
<proteinExistence type="predicted"/>
<dbReference type="Proteomes" id="UP000803844">
    <property type="component" value="Unassembled WGS sequence"/>
</dbReference>
<dbReference type="SUPFAM" id="SSF51430">
    <property type="entry name" value="NAD(P)-linked oxidoreductase"/>
    <property type="match status" value="1"/>
</dbReference>
<evidence type="ECO:0000313" key="4">
    <source>
        <dbReference type="Proteomes" id="UP000803844"/>
    </source>
</evidence>
<dbReference type="InterPro" id="IPR006175">
    <property type="entry name" value="YjgF/YER057c/UK114"/>
</dbReference>
<dbReference type="RefSeq" id="XP_040774981.1">
    <property type="nucleotide sequence ID" value="XM_040921655.1"/>
</dbReference>
<dbReference type="CDD" id="cd19101">
    <property type="entry name" value="AKR_unchar"/>
    <property type="match status" value="1"/>
</dbReference>
<name>A0A9P4Y094_CRYP1</name>
<dbReference type="OrthoDB" id="686384at2759"/>
<organism evidence="3 4">
    <name type="scientific">Cryphonectria parasitica (strain ATCC 38755 / EP155)</name>
    <dbReference type="NCBI Taxonomy" id="660469"/>
    <lineage>
        <taxon>Eukaryota</taxon>
        <taxon>Fungi</taxon>
        <taxon>Dikarya</taxon>
        <taxon>Ascomycota</taxon>
        <taxon>Pezizomycotina</taxon>
        <taxon>Sordariomycetes</taxon>
        <taxon>Sordariomycetidae</taxon>
        <taxon>Diaporthales</taxon>
        <taxon>Cryphonectriaceae</taxon>
        <taxon>Cryphonectria-Endothia species complex</taxon>
        <taxon>Cryphonectria</taxon>
    </lineage>
</organism>
<evidence type="ECO:0000256" key="1">
    <source>
        <dbReference type="ARBA" id="ARBA00023002"/>
    </source>
</evidence>
<dbReference type="PANTHER" id="PTHR43147">
    <property type="entry name" value="PROTEIN TAS"/>
    <property type="match status" value="1"/>
</dbReference>
<evidence type="ECO:0000313" key="3">
    <source>
        <dbReference type="EMBL" id="KAF3764020.1"/>
    </source>
</evidence>
<feature type="domain" description="NADP-dependent oxidoreductase" evidence="2">
    <location>
        <begin position="23"/>
        <end position="320"/>
    </location>
</feature>
<dbReference type="EMBL" id="MU032349">
    <property type="protein sequence ID" value="KAF3764020.1"/>
    <property type="molecule type" value="Genomic_DNA"/>
</dbReference>
<reference evidence="3" key="1">
    <citation type="journal article" date="2020" name="Phytopathology">
        <title>Genome sequence of the chestnut blight fungus Cryphonectria parasitica EP155: A fundamental resource for an archetypical invasive plant pathogen.</title>
        <authorList>
            <person name="Crouch J.A."/>
            <person name="Dawe A."/>
            <person name="Aerts A."/>
            <person name="Barry K."/>
            <person name="Churchill A.C.L."/>
            <person name="Grimwood J."/>
            <person name="Hillman B."/>
            <person name="Milgroom M.G."/>
            <person name="Pangilinan J."/>
            <person name="Smith M."/>
            <person name="Salamov A."/>
            <person name="Schmutz J."/>
            <person name="Yadav J."/>
            <person name="Grigoriev I.V."/>
            <person name="Nuss D."/>
        </authorList>
    </citation>
    <scope>NUCLEOTIDE SEQUENCE</scope>
    <source>
        <strain evidence="3">EP155</strain>
    </source>
</reference>
<gene>
    <name evidence="3" type="ORF">M406DRAFT_341366</name>
</gene>
<dbReference type="Gene3D" id="3.30.1330.40">
    <property type="entry name" value="RutC-like"/>
    <property type="match status" value="1"/>
</dbReference>
<dbReference type="Pfam" id="PF00248">
    <property type="entry name" value="Aldo_ket_red"/>
    <property type="match status" value="1"/>
</dbReference>